<dbReference type="PROSITE" id="PS00184">
    <property type="entry name" value="GARS"/>
    <property type="match status" value="1"/>
</dbReference>
<dbReference type="InterPro" id="IPR020562">
    <property type="entry name" value="PRibGlycinamide_synth_N"/>
</dbReference>
<evidence type="ECO:0000256" key="4">
    <source>
        <dbReference type="ARBA" id="ARBA00013255"/>
    </source>
</evidence>
<dbReference type="NCBIfam" id="TIGR00877">
    <property type="entry name" value="purD"/>
    <property type="match status" value="1"/>
</dbReference>
<reference evidence="16" key="1">
    <citation type="submission" date="2012-04" db="EMBL/GenBank/DDBJ databases">
        <title>Complete genome sequence of Helicobacter cetorum strain MIT 00-7128.</title>
        <authorList>
            <person name="Kersulyte D."/>
            <person name="Berg D.E."/>
        </authorList>
    </citation>
    <scope>NUCLEOTIDE SEQUENCE [LARGE SCALE GENOMIC DNA]</scope>
    <source>
        <strain evidence="16">MIT 00-7128</strain>
    </source>
</reference>
<keyword evidence="5 12" id="KW-0436">Ligase</keyword>
<dbReference type="SMART" id="SM01210">
    <property type="entry name" value="GARS_C"/>
    <property type="match status" value="1"/>
</dbReference>
<evidence type="ECO:0000256" key="11">
    <source>
        <dbReference type="ARBA" id="ARBA00042864"/>
    </source>
</evidence>
<dbReference type="EMBL" id="CP003479">
    <property type="protein sequence ID" value="AFI03922.1"/>
    <property type="molecule type" value="Genomic_DNA"/>
</dbReference>
<dbReference type="Proteomes" id="UP000005010">
    <property type="component" value="Chromosome"/>
</dbReference>
<evidence type="ECO:0000256" key="6">
    <source>
        <dbReference type="ARBA" id="ARBA00022741"/>
    </source>
</evidence>
<dbReference type="EC" id="6.3.4.13" evidence="4 12"/>
<dbReference type="InterPro" id="IPR011054">
    <property type="entry name" value="Rudment_hybrid_motif"/>
</dbReference>
<dbReference type="Gene3D" id="3.40.50.20">
    <property type="match status" value="1"/>
</dbReference>
<protein>
    <recommendedName>
        <fullName evidence="4 12">Phosphoribosylamine--glycine ligase</fullName>
        <ecNumber evidence="4 12">6.3.4.13</ecNumber>
    </recommendedName>
    <alternativeName>
        <fullName evidence="12">GARS</fullName>
    </alternativeName>
    <alternativeName>
        <fullName evidence="10 12">Glycinamide ribonucleotide synthetase</fullName>
    </alternativeName>
    <alternativeName>
        <fullName evidence="11 12">Phosphoribosylglycinamide synthetase</fullName>
    </alternativeName>
</protein>
<keyword evidence="6 13" id="KW-0547">Nucleotide-binding</keyword>
<name>I0ELV3_HELC0</name>
<dbReference type="Gene3D" id="3.30.470.20">
    <property type="entry name" value="ATP-grasp fold, B domain"/>
    <property type="match status" value="1"/>
</dbReference>
<dbReference type="SUPFAM" id="SSF52440">
    <property type="entry name" value="PreATP-grasp domain"/>
    <property type="match status" value="1"/>
</dbReference>
<evidence type="ECO:0000256" key="7">
    <source>
        <dbReference type="ARBA" id="ARBA00022755"/>
    </source>
</evidence>
<evidence type="ECO:0000259" key="14">
    <source>
        <dbReference type="PROSITE" id="PS50975"/>
    </source>
</evidence>
<accession>I0ELV3</accession>
<dbReference type="HAMAP" id="MF_00138">
    <property type="entry name" value="GARS"/>
    <property type="match status" value="1"/>
</dbReference>
<dbReference type="HOGENOM" id="CLU_027420_3_0_7"/>
<evidence type="ECO:0000256" key="3">
    <source>
        <dbReference type="ARBA" id="ARBA00005174"/>
    </source>
</evidence>
<organism evidence="15 16">
    <name type="scientific">Helicobacter cetorum (strain ATCC BAA-429 / MIT 00-7128)</name>
    <dbReference type="NCBI Taxonomy" id="182217"/>
    <lineage>
        <taxon>Bacteria</taxon>
        <taxon>Pseudomonadati</taxon>
        <taxon>Campylobacterota</taxon>
        <taxon>Epsilonproteobacteria</taxon>
        <taxon>Campylobacterales</taxon>
        <taxon>Helicobacteraceae</taxon>
        <taxon>Helicobacter</taxon>
    </lineage>
</organism>
<dbReference type="KEGG" id="hce:HCW_03205"/>
<dbReference type="STRING" id="182217.HCW_03205"/>
<dbReference type="InterPro" id="IPR000115">
    <property type="entry name" value="PRibGlycinamide_synth"/>
</dbReference>
<dbReference type="InterPro" id="IPR016185">
    <property type="entry name" value="PreATP-grasp_dom_sf"/>
</dbReference>
<keyword evidence="16" id="KW-1185">Reference proteome</keyword>
<dbReference type="SUPFAM" id="SSF56059">
    <property type="entry name" value="Glutathione synthetase ATP-binding domain-like"/>
    <property type="match status" value="1"/>
</dbReference>
<dbReference type="GO" id="GO:0006189">
    <property type="term" value="P:'de novo' IMP biosynthetic process"/>
    <property type="evidence" value="ECO:0007669"/>
    <property type="project" value="UniProtKB-UniRule"/>
</dbReference>
<dbReference type="UniPathway" id="UPA00074">
    <property type="reaction ID" value="UER00125"/>
</dbReference>
<dbReference type="Gene3D" id="3.30.1490.20">
    <property type="entry name" value="ATP-grasp fold, A domain"/>
    <property type="match status" value="1"/>
</dbReference>
<dbReference type="InterPro" id="IPR011761">
    <property type="entry name" value="ATP-grasp"/>
</dbReference>
<dbReference type="Pfam" id="PF01071">
    <property type="entry name" value="GARS_A"/>
    <property type="match status" value="1"/>
</dbReference>
<dbReference type="GO" id="GO:0005524">
    <property type="term" value="F:ATP binding"/>
    <property type="evidence" value="ECO:0007669"/>
    <property type="project" value="UniProtKB-UniRule"/>
</dbReference>
<evidence type="ECO:0000256" key="13">
    <source>
        <dbReference type="PROSITE-ProRule" id="PRU00409"/>
    </source>
</evidence>
<dbReference type="InterPro" id="IPR013815">
    <property type="entry name" value="ATP_grasp_subdomain_1"/>
</dbReference>
<dbReference type="InterPro" id="IPR037123">
    <property type="entry name" value="PRibGlycinamide_synth_C_sf"/>
</dbReference>
<comment type="similarity">
    <text evidence="9 12">Belongs to the GARS family.</text>
</comment>
<dbReference type="InterPro" id="IPR020559">
    <property type="entry name" value="PRibGlycinamide_synth_CS"/>
</dbReference>
<dbReference type="PANTHER" id="PTHR43472:SF1">
    <property type="entry name" value="PHOSPHORIBOSYLAMINE--GLYCINE LIGASE, CHLOROPLASTIC"/>
    <property type="match status" value="1"/>
</dbReference>
<dbReference type="RefSeq" id="WP_014660793.1">
    <property type="nucleotide sequence ID" value="NC_017737.1"/>
</dbReference>
<dbReference type="AlphaFoldDB" id="I0ELV3"/>
<dbReference type="Pfam" id="PF02844">
    <property type="entry name" value="GARS_N"/>
    <property type="match status" value="1"/>
</dbReference>
<evidence type="ECO:0000256" key="5">
    <source>
        <dbReference type="ARBA" id="ARBA00022598"/>
    </source>
</evidence>
<evidence type="ECO:0000256" key="12">
    <source>
        <dbReference type="HAMAP-Rule" id="MF_00138"/>
    </source>
</evidence>
<comment type="cofactor">
    <cofactor evidence="1">
        <name>Mn(2+)</name>
        <dbReference type="ChEBI" id="CHEBI:29035"/>
    </cofactor>
</comment>
<dbReference type="GO" id="GO:0004637">
    <property type="term" value="F:phosphoribosylamine-glycine ligase activity"/>
    <property type="evidence" value="ECO:0007669"/>
    <property type="project" value="UniProtKB-UniRule"/>
</dbReference>
<dbReference type="Pfam" id="PF02843">
    <property type="entry name" value="GARS_C"/>
    <property type="match status" value="1"/>
</dbReference>
<evidence type="ECO:0000256" key="1">
    <source>
        <dbReference type="ARBA" id="ARBA00001936"/>
    </source>
</evidence>
<evidence type="ECO:0000256" key="10">
    <source>
        <dbReference type="ARBA" id="ARBA00042242"/>
    </source>
</evidence>
<dbReference type="GO" id="GO:0009113">
    <property type="term" value="P:purine nucleobase biosynthetic process"/>
    <property type="evidence" value="ECO:0007669"/>
    <property type="project" value="InterPro"/>
</dbReference>
<evidence type="ECO:0000256" key="9">
    <source>
        <dbReference type="ARBA" id="ARBA00038345"/>
    </source>
</evidence>
<dbReference type="PATRIC" id="fig|182217.3.peg.687"/>
<dbReference type="InterPro" id="IPR020560">
    <property type="entry name" value="PRibGlycinamide_synth_C-dom"/>
</dbReference>
<dbReference type="GO" id="GO:0046872">
    <property type="term" value="F:metal ion binding"/>
    <property type="evidence" value="ECO:0007669"/>
    <property type="project" value="InterPro"/>
</dbReference>
<evidence type="ECO:0000313" key="15">
    <source>
        <dbReference type="EMBL" id="AFI03922.1"/>
    </source>
</evidence>
<dbReference type="PROSITE" id="PS50975">
    <property type="entry name" value="ATP_GRASP"/>
    <property type="match status" value="1"/>
</dbReference>
<dbReference type="SMART" id="SM01209">
    <property type="entry name" value="GARS_A"/>
    <property type="match status" value="1"/>
</dbReference>
<evidence type="ECO:0000256" key="8">
    <source>
        <dbReference type="ARBA" id="ARBA00022840"/>
    </source>
</evidence>
<dbReference type="SUPFAM" id="SSF51246">
    <property type="entry name" value="Rudiment single hybrid motif"/>
    <property type="match status" value="1"/>
</dbReference>
<comment type="pathway">
    <text evidence="3 12">Purine metabolism; IMP biosynthesis via de novo pathway; N(1)-(5-phospho-D-ribosyl)glycinamide from 5-phospho-alpha-D-ribose 1-diphosphate: step 2/2.</text>
</comment>
<dbReference type="Gene3D" id="3.90.600.10">
    <property type="entry name" value="Phosphoribosylglycinamide synthetase, C-terminal domain"/>
    <property type="match status" value="1"/>
</dbReference>
<comment type="cofactor">
    <cofactor evidence="2">
        <name>Mg(2+)</name>
        <dbReference type="ChEBI" id="CHEBI:18420"/>
    </cofactor>
</comment>
<evidence type="ECO:0000256" key="2">
    <source>
        <dbReference type="ARBA" id="ARBA00001946"/>
    </source>
</evidence>
<proteinExistence type="inferred from homology"/>
<dbReference type="InterPro" id="IPR020561">
    <property type="entry name" value="PRibGlycinamid_synth_ATP-grasp"/>
</dbReference>
<keyword evidence="7 12" id="KW-0658">Purine biosynthesis</keyword>
<feature type="domain" description="ATP-grasp" evidence="14">
    <location>
        <begin position="111"/>
        <end position="321"/>
    </location>
</feature>
<dbReference type="PANTHER" id="PTHR43472">
    <property type="entry name" value="PHOSPHORIBOSYLAMINE--GLYCINE LIGASE"/>
    <property type="match status" value="1"/>
</dbReference>
<comment type="catalytic activity">
    <reaction evidence="12">
        <text>5-phospho-beta-D-ribosylamine + glycine + ATP = N(1)-(5-phospho-beta-D-ribosyl)glycinamide + ADP + phosphate + H(+)</text>
        <dbReference type="Rhea" id="RHEA:17453"/>
        <dbReference type="ChEBI" id="CHEBI:15378"/>
        <dbReference type="ChEBI" id="CHEBI:30616"/>
        <dbReference type="ChEBI" id="CHEBI:43474"/>
        <dbReference type="ChEBI" id="CHEBI:57305"/>
        <dbReference type="ChEBI" id="CHEBI:58681"/>
        <dbReference type="ChEBI" id="CHEBI:143788"/>
        <dbReference type="ChEBI" id="CHEBI:456216"/>
        <dbReference type="EC" id="6.3.4.13"/>
    </reaction>
</comment>
<keyword evidence="8 13" id="KW-0067">ATP-binding</keyword>
<gene>
    <name evidence="12" type="primary">purD</name>
    <name evidence="15" type="ordered locus">HCW_03205</name>
</gene>
<evidence type="ECO:0000313" key="16">
    <source>
        <dbReference type="Proteomes" id="UP000005010"/>
    </source>
</evidence>
<sequence>MKDNNRYNVLIVGRGGREYALGKKLQEDQKVSALYFCPGNGGTQDLGENLECENDEQILKLALEKQINLAIISEEEPLVLGLTDTLEKAGILVFAPSKESARLEGSKSYMKAFAKECAIKSAPYFETSNFLEALNYIESASFPLVIKADGLCKGKGVKIANDKEEAIKILENNMQDKIFGKAGEHVIMEQFLEGFELSAMAIVANEDFILLPLCQDHKRLLDEDKGPNTGGMGAFAPVSFCSKELEEKIKNNIFKPALKKLNENNTPFKGVLFAGIMVVEEEGVLEPYLLEFNVRFGDPECQSILPLLETSLLDLCLASAKGDLSEVEVSFSKEFIMSVALVSRNYPLGVSPKQTLYIDPIDEKKGHIIFAGVEQENGVFESVSGRVLFAIGRGKTLLEAKNNAYEIVQKVHFEGMHYRKDIGFRALEGNS</sequence>
<dbReference type="eggNOG" id="COG0151">
    <property type="taxonomic scope" value="Bacteria"/>
</dbReference>